<comment type="caution">
    <text evidence="1">The sequence shown here is derived from an EMBL/GenBank/DDBJ whole genome shotgun (WGS) entry which is preliminary data.</text>
</comment>
<dbReference type="AlphaFoldDB" id="U7QR77"/>
<protein>
    <submittedName>
        <fullName evidence="1">Uncharacterized protein</fullName>
    </submittedName>
</protein>
<keyword evidence="2" id="KW-1185">Reference proteome</keyword>
<dbReference type="Proteomes" id="UP000017127">
    <property type="component" value="Unassembled WGS sequence"/>
</dbReference>
<reference evidence="1 2" key="1">
    <citation type="journal article" date="2013" name="Front. Microbiol.">
        <title>Comparative genomic analyses of the cyanobacterium, Lyngbya aestuarii BL J, a powerful hydrogen producer.</title>
        <authorList>
            <person name="Kothari A."/>
            <person name="Vaughn M."/>
            <person name="Garcia-Pichel F."/>
        </authorList>
    </citation>
    <scope>NUCLEOTIDE SEQUENCE [LARGE SCALE GENOMIC DNA]</scope>
    <source>
        <strain evidence="1 2">BL J</strain>
    </source>
</reference>
<organism evidence="1 2">
    <name type="scientific">Lyngbya aestuarii BL J</name>
    <dbReference type="NCBI Taxonomy" id="1348334"/>
    <lineage>
        <taxon>Bacteria</taxon>
        <taxon>Bacillati</taxon>
        <taxon>Cyanobacteriota</taxon>
        <taxon>Cyanophyceae</taxon>
        <taxon>Oscillatoriophycideae</taxon>
        <taxon>Oscillatoriales</taxon>
        <taxon>Microcoleaceae</taxon>
        <taxon>Lyngbya</taxon>
    </lineage>
</organism>
<proteinExistence type="predicted"/>
<sequence length="42" mass="4842">MLKPPTALFHPQFILKVLQQMTIERFSTVKDNLSEIPTIVSE</sequence>
<dbReference type="RefSeq" id="WP_023064125.1">
    <property type="nucleotide sequence ID" value="NZ_AUZM01000002.1"/>
</dbReference>
<evidence type="ECO:0000313" key="2">
    <source>
        <dbReference type="Proteomes" id="UP000017127"/>
    </source>
</evidence>
<dbReference type="EMBL" id="AUZM01000002">
    <property type="protein sequence ID" value="ERT09625.1"/>
    <property type="molecule type" value="Genomic_DNA"/>
</dbReference>
<name>U7QR77_9CYAN</name>
<evidence type="ECO:0000313" key="1">
    <source>
        <dbReference type="EMBL" id="ERT09625.1"/>
    </source>
</evidence>
<accession>U7QR77</accession>
<gene>
    <name evidence="1" type="ORF">M595_0422</name>
</gene>